<reference evidence="2" key="1">
    <citation type="journal article" date="2023" name="Front. Plant Sci.">
        <title>Chromosomal-level genome assembly of Melastoma candidum provides insights into trichome evolution.</title>
        <authorList>
            <person name="Zhong Y."/>
            <person name="Wu W."/>
            <person name="Sun C."/>
            <person name="Zou P."/>
            <person name="Liu Y."/>
            <person name="Dai S."/>
            <person name="Zhou R."/>
        </authorList>
    </citation>
    <scope>NUCLEOTIDE SEQUENCE [LARGE SCALE GENOMIC DNA]</scope>
</reference>
<evidence type="ECO:0000313" key="1">
    <source>
        <dbReference type="EMBL" id="KAI4390145.1"/>
    </source>
</evidence>
<dbReference type="Proteomes" id="UP001057402">
    <property type="component" value="Chromosome 1"/>
</dbReference>
<name>A0ACB9SG13_9MYRT</name>
<gene>
    <name evidence="1" type="ORF">MLD38_002287</name>
</gene>
<comment type="caution">
    <text evidence="1">The sequence shown here is derived from an EMBL/GenBank/DDBJ whole genome shotgun (WGS) entry which is preliminary data.</text>
</comment>
<sequence>MQSNRTRMLPAISPFRLSSLLRRTSDPEAALRLFLNPTPSIDAKPFRHSLLSYELVISKLCRARMFPEVESVLLRLRLDTRLSPPESLFCRVISSYARSRLPHLALRAFLSIPSFPNPPTLSIRSLNCLLHAFSIAGLFQTMLVALEEHGRGHGLLPDVCTYNILINACFARGSLSDARKMFVLMRERGVVPNAVTFGTLINGLCAEGRMEEALRLKDDMGKVFGVKGNANAYAPLIKAACNVGDMALAFRIKEEMAEQEIKLDSAVYATLMNGLYRAGRSEEEVRGVLEEMKQIGCKMDTVCYNVMIQERCKSSDFAGAFGILDDIVKNGCKPDVISYNMIVTGLCKEGKLEVAKDLFEDMPRRGCKPDVVTHRVLFDALLGAVRIREAVDLLDEMAFKGFTPRSTSARELVDCLCDDVEGNEDELTRVLCSLGKVKAVPVDSWATVVSRACNKDDLQGLLDSLNQLGESS</sequence>
<keyword evidence="2" id="KW-1185">Reference proteome</keyword>
<evidence type="ECO:0000313" key="2">
    <source>
        <dbReference type="Proteomes" id="UP001057402"/>
    </source>
</evidence>
<accession>A0ACB9SG13</accession>
<proteinExistence type="predicted"/>
<organism evidence="1 2">
    <name type="scientific">Melastoma candidum</name>
    <dbReference type="NCBI Taxonomy" id="119954"/>
    <lineage>
        <taxon>Eukaryota</taxon>
        <taxon>Viridiplantae</taxon>
        <taxon>Streptophyta</taxon>
        <taxon>Embryophyta</taxon>
        <taxon>Tracheophyta</taxon>
        <taxon>Spermatophyta</taxon>
        <taxon>Magnoliopsida</taxon>
        <taxon>eudicotyledons</taxon>
        <taxon>Gunneridae</taxon>
        <taxon>Pentapetalae</taxon>
        <taxon>rosids</taxon>
        <taxon>malvids</taxon>
        <taxon>Myrtales</taxon>
        <taxon>Melastomataceae</taxon>
        <taxon>Melastomatoideae</taxon>
        <taxon>Melastomateae</taxon>
        <taxon>Melastoma</taxon>
    </lineage>
</organism>
<protein>
    <submittedName>
        <fullName evidence="1">Uncharacterized protein</fullName>
    </submittedName>
</protein>
<dbReference type="EMBL" id="CM042880">
    <property type="protein sequence ID" value="KAI4390145.1"/>
    <property type="molecule type" value="Genomic_DNA"/>
</dbReference>